<dbReference type="AlphaFoldDB" id="A0A644TGQ9"/>
<evidence type="ECO:0000313" key="1">
    <source>
        <dbReference type="EMBL" id="MPL66168.1"/>
    </source>
</evidence>
<protein>
    <submittedName>
        <fullName evidence="1">Uncharacterized protein</fullName>
    </submittedName>
</protein>
<reference evidence="1" key="1">
    <citation type="submission" date="2019-08" db="EMBL/GenBank/DDBJ databases">
        <authorList>
            <person name="Kucharzyk K."/>
            <person name="Murdoch R.W."/>
            <person name="Higgins S."/>
            <person name="Loffler F."/>
        </authorList>
    </citation>
    <scope>NUCLEOTIDE SEQUENCE</scope>
</reference>
<comment type="caution">
    <text evidence="1">The sequence shown here is derived from an EMBL/GenBank/DDBJ whole genome shotgun (WGS) entry which is preliminary data.</text>
</comment>
<organism evidence="1">
    <name type="scientific">bioreactor metagenome</name>
    <dbReference type="NCBI Taxonomy" id="1076179"/>
    <lineage>
        <taxon>unclassified sequences</taxon>
        <taxon>metagenomes</taxon>
        <taxon>ecological metagenomes</taxon>
    </lineage>
</organism>
<accession>A0A644TGQ9</accession>
<sequence>MNLFELVVEKSKLHHNFRAVMGMDCPEEVISIKESLKKEREILQSWCENFPDRDNKLVKEFQTTFNSSFWEIYLYKLFTDYGFKFNWDYSSPDFYVNLEGIEFIVEATTANKADDEKPNEWDKEEPLANVLNRDAYLNYQNNMNEANRYSMIRLSNSILSKHKKYKDSYSRLDHVKNKPFIVAIAPFEQPFFYYQYNRPIMALLYDIYVNEELYYKNPNKYSFPPTEYLNSIEKDNGSEIPLGFFNNDSMKEISAIIFSPLATWSKTKIYNDSTMHMLNFLTNDGTKVMIEKESIEDGLFIFHNPYAKYPLDKSLFRKGRICQVYLEDSSISENKNITYSKLENGKYLILEFNEKHLFSRNSISFSFDK</sequence>
<proteinExistence type="predicted"/>
<dbReference type="EMBL" id="VSSQ01000031">
    <property type="protein sequence ID" value="MPL66168.1"/>
    <property type="molecule type" value="Genomic_DNA"/>
</dbReference>
<gene>
    <name evidence="1" type="ORF">SDC9_11837</name>
</gene>
<name>A0A644TGQ9_9ZZZZ</name>